<keyword evidence="3" id="KW-1185">Reference proteome</keyword>
<dbReference type="Proteomes" id="UP000299102">
    <property type="component" value="Unassembled WGS sequence"/>
</dbReference>
<protein>
    <submittedName>
        <fullName evidence="2">Uncharacterized protein</fullName>
    </submittedName>
</protein>
<name>A0A4C1XQJ8_EUMVA</name>
<evidence type="ECO:0000313" key="2">
    <source>
        <dbReference type="EMBL" id="GBP64517.1"/>
    </source>
</evidence>
<proteinExistence type="predicted"/>
<dbReference type="OrthoDB" id="415822at2759"/>
<reference evidence="2 3" key="1">
    <citation type="journal article" date="2019" name="Commun. Biol.">
        <title>The bagworm genome reveals a unique fibroin gene that provides high tensile strength.</title>
        <authorList>
            <person name="Kono N."/>
            <person name="Nakamura H."/>
            <person name="Ohtoshi R."/>
            <person name="Tomita M."/>
            <person name="Numata K."/>
            <person name="Arakawa K."/>
        </authorList>
    </citation>
    <scope>NUCLEOTIDE SEQUENCE [LARGE SCALE GENOMIC DNA]</scope>
</reference>
<accession>A0A4C1XQJ8</accession>
<dbReference type="EMBL" id="BGZK01000900">
    <property type="protein sequence ID" value="GBP64517.1"/>
    <property type="molecule type" value="Genomic_DNA"/>
</dbReference>
<organism evidence="2 3">
    <name type="scientific">Eumeta variegata</name>
    <name type="common">Bagworm moth</name>
    <name type="synonym">Eumeta japonica</name>
    <dbReference type="NCBI Taxonomy" id="151549"/>
    <lineage>
        <taxon>Eukaryota</taxon>
        <taxon>Metazoa</taxon>
        <taxon>Ecdysozoa</taxon>
        <taxon>Arthropoda</taxon>
        <taxon>Hexapoda</taxon>
        <taxon>Insecta</taxon>
        <taxon>Pterygota</taxon>
        <taxon>Neoptera</taxon>
        <taxon>Endopterygota</taxon>
        <taxon>Lepidoptera</taxon>
        <taxon>Glossata</taxon>
        <taxon>Ditrysia</taxon>
        <taxon>Tineoidea</taxon>
        <taxon>Psychidae</taxon>
        <taxon>Oiketicinae</taxon>
        <taxon>Eumeta</taxon>
    </lineage>
</organism>
<sequence length="261" mass="30013">MFELFDLSYDFLDEDVTLWPENQNFLENLEYFKKLQVVNDVAERDDVAVAIVAKHLDDINLVLDINFEKVDRWMKTVNLQLAQHKTAVVLITSRKQAETITLRVGKHEVTLQPFIRYLGVMIDARLNFKQQVEHGCCRAYLHRFKHDDSPECAYCLGLSEDAEYVFFAYPRFSSPRSALETVLYSEKLAEAMLSLKTAWNATSTFARKGLGCLAGGGGCVYLCASYLYRMRTGKRNRHRRPDSPDPNPKSKRDDISINQLT</sequence>
<evidence type="ECO:0000256" key="1">
    <source>
        <dbReference type="SAM" id="MobiDB-lite"/>
    </source>
</evidence>
<gene>
    <name evidence="2" type="ORF">EVAR_53016_1</name>
</gene>
<evidence type="ECO:0000313" key="3">
    <source>
        <dbReference type="Proteomes" id="UP000299102"/>
    </source>
</evidence>
<comment type="caution">
    <text evidence="2">The sequence shown here is derived from an EMBL/GenBank/DDBJ whole genome shotgun (WGS) entry which is preliminary data.</text>
</comment>
<feature type="region of interest" description="Disordered" evidence="1">
    <location>
        <begin position="234"/>
        <end position="261"/>
    </location>
</feature>
<dbReference type="AlphaFoldDB" id="A0A4C1XQJ8"/>